<name>A0A9W7HV00_HIBTR</name>
<evidence type="ECO:0000313" key="4">
    <source>
        <dbReference type="Proteomes" id="UP001165190"/>
    </source>
</evidence>
<protein>
    <recommendedName>
        <fullName evidence="5">Glycine-rich protein</fullName>
    </recommendedName>
</protein>
<reference evidence="3" key="1">
    <citation type="submission" date="2023-05" db="EMBL/GenBank/DDBJ databases">
        <title>Genome and transcriptome analyses reveal genes involved in the formation of fine ridges on petal epidermal cells in Hibiscus trionum.</title>
        <authorList>
            <person name="Koshimizu S."/>
            <person name="Masuda S."/>
            <person name="Ishii T."/>
            <person name="Shirasu K."/>
            <person name="Hoshino A."/>
            <person name="Arita M."/>
        </authorList>
    </citation>
    <scope>NUCLEOTIDE SEQUENCE</scope>
    <source>
        <strain evidence="3">Hamamatsu line</strain>
    </source>
</reference>
<keyword evidence="2" id="KW-0732">Signal</keyword>
<dbReference type="OrthoDB" id="1877702at2759"/>
<keyword evidence="4" id="KW-1185">Reference proteome</keyword>
<feature type="chain" id="PRO_5040857524" description="Glycine-rich protein" evidence="2">
    <location>
        <begin position="22"/>
        <end position="80"/>
    </location>
</feature>
<gene>
    <name evidence="3" type="ORF">HRI_002079200</name>
</gene>
<dbReference type="PANTHER" id="PTHR37177">
    <property type="entry name" value="PROTEIN PSY1"/>
    <property type="match status" value="1"/>
</dbReference>
<comment type="caution">
    <text evidence="3">The sequence shown here is derived from an EMBL/GenBank/DDBJ whole genome shotgun (WGS) entry which is preliminary data.</text>
</comment>
<organism evidence="3 4">
    <name type="scientific">Hibiscus trionum</name>
    <name type="common">Flower of an hour</name>
    <dbReference type="NCBI Taxonomy" id="183268"/>
    <lineage>
        <taxon>Eukaryota</taxon>
        <taxon>Viridiplantae</taxon>
        <taxon>Streptophyta</taxon>
        <taxon>Embryophyta</taxon>
        <taxon>Tracheophyta</taxon>
        <taxon>Spermatophyta</taxon>
        <taxon>Magnoliopsida</taxon>
        <taxon>eudicotyledons</taxon>
        <taxon>Gunneridae</taxon>
        <taxon>Pentapetalae</taxon>
        <taxon>rosids</taxon>
        <taxon>malvids</taxon>
        <taxon>Malvales</taxon>
        <taxon>Malvaceae</taxon>
        <taxon>Malvoideae</taxon>
        <taxon>Hibiscus</taxon>
    </lineage>
</organism>
<feature type="signal peptide" evidence="2">
    <location>
        <begin position="1"/>
        <end position="21"/>
    </location>
</feature>
<dbReference type="AlphaFoldDB" id="A0A9W7HV00"/>
<dbReference type="InterPro" id="IPR034430">
    <property type="entry name" value="PSY"/>
</dbReference>
<proteinExistence type="predicted"/>
<sequence length="80" mass="8573">MGFEVKLCFFLLFTLAVFSSARNTISISGDEISSVVEGRFLASIEDYNEPSANRGHDPPSRTGARGGGGNGRGHRRGRKG</sequence>
<dbReference type="EMBL" id="BSYR01000020">
    <property type="protein sequence ID" value="GMI84099.1"/>
    <property type="molecule type" value="Genomic_DNA"/>
</dbReference>
<dbReference type="PANTHER" id="PTHR37177:SF4">
    <property type="entry name" value="PROTEIN PSY1"/>
    <property type="match status" value="1"/>
</dbReference>
<evidence type="ECO:0000256" key="1">
    <source>
        <dbReference type="SAM" id="MobiDB-lite"/>
    </source>
</evidence>
<accession>A0A9W7HV00</accession>
<dbReference type="Proteomes" id="UP001165190">
    <property type="component" value="Unassembled WGS sequence"/>
</dbReference>
<evidence type="ECO:0000313" key="3">
    <source>
        <dbReference type="EMBL" id="GMI84099.1"/>
    </source>
</evidence>
<evidence type="ECO:0000256" key="2">
    <source>
        <dbReference type="SAM" id="SignalP"/>
    </source>
</evidence>
<evidence type="ECO:0008006" key="5">
    <source>
        <dbReference type="Google" id="ProtNLM"/>
    </source>
</evidence>
<feature type="region of interest" description="Disordered" evidence="1">
    <location>
        <begin position="47"/>
        <end position="80"/>
    </location>
</feature>